<organism evidence="1 2">
    <name type="scientific">Nephila pilipes</name>
    <name type="common">Giant wood spider</name>
    <name type="synonym">Nephila maculata</name>
    <dbReference type="NCBI Taxonomy" id="299642"/>
    <lineage>
        <taxon>Eukaryota</taxon>
        <taxon>Metazoa</taxon>
        <taxon>Ecdysozoa</taxon>
        <taxon>Arthropoda</taxon>
        <taxon>Chelicerata</taxon>
        <taxon>Arachnida</taxon>
        <taxon>Araneae</taxon>
        <taxon>Araneomorphae</taxon>
        <taxon>Entelegynae</taxon>
        <taxon>Araneoidea</taxon>
        <taxon>Nephilidae</taxon>
        <taxon>Nephila</taxon>
    </lineage>
</organism>
<name>A0A8X6TSP2_NEPPI</name>
<protein>
    <submittedName>
        <fullName evidence="1">Uncharacterized protein</fullName>
    </submittedName>
</protein>
<reference evidence="1" key="1">
    <citation type="submission" date="2020-08" db="EMBL/GenBank/DDBJ databases">
        <title>Multicomponent nature underlies the extraordinary mechanical properties of spider dragline silk.</title>
        <authorList>
            <person name="Kono N."/>
            <person name="Nakamura H."/>
            <person name="Mori M."/>
            <person name="Yoshida Y."/>
            <person name="Ohtoshi R."/>
            <person name="Malay A.D."/>
            <person name="Moran D.A.P."/>
            <person name="Tomita M."/>
            <person name="Numata K."/>
            <person name="Arakawa K."/>
        </authorList>
    </citation>
    <scope>NUCLEOTIDE SEQUENCE</scope>
</reference>
<comment type="caution">
    <text evidence="1">The sequence shown here is derived from an EMBL/GenBank/DDBJ whole genome shotgun (WGS) entry which is preliminary data.</text>
</comment>
<dbReference type="Proteomes" id="UP000887013">
    <property type="component" value="Unassembled WGS sequence"/>
</dbReference>
<keyword evidence="2" id="KW-1185">Reference proteome</keyword>
<evidence type="ECO:0000313" key="1">
    <source>
        <dbReference type="EMBL" id="GFT40046.1"/>
    </source>
</evidence>
<dbReference type="OrthoDB" id="10578719at2759"/>
<dbReference type="EMBL" id="BMAW01014694">
    <property type="protein sequence ID" value="GFT40046.1"/>
    <property type="molecule type" value="Genomic_DNA"/>
</dbReference>
<sequence length="105" mass="12696">MTLLSKHPWKKRYNFSVQCGRPYLHEPLDTLFILQRYPCGYKLFKNSDITFTSSRFSHEKRSDNASAAYRNPNNNFGRMQWFFSHKWGFLEPQNLQFCLFMNPFK</sequence>
<proteinExistence type="predicted"/>
<gene>
    <name evidence="1" type="ORF">NPIL_406491</name>
</gene>
<dbReference type="AlphaFoldDB" id="A0A8X6TSP2"/>
<accession>A0A8X6TSP2</accession>
<evidence type="ECO:0000313" key="2">
    <source>
        <dbReference type="Proteomes" id="UP000887013"/>
    </source>
</evidence>